<dbReference type="Pfam" id="PF14261">
    <property type="entry name" value="DUF4351"/>
    <property type="match status" value="1"/>
</dbReference>
<keyword evidence="3" id="KW-1185">Reference proteome</keyword>
<name>A0ABY5ALW7_9CYAN</name>
<organism evidence="2 3">
    <name type="scientific">Phormidium yuhuli AB48</name>
    <dbReference type="NCBI Taxonomy" id="2940671"/>
    <lineage>
        <taxon>Bacteria</taxon>
        <taxon>Bacillati</taxon>
        <taxon>Cyanobacteriota</taxon>
        <taxon>Cyanophyceae</taxon>
        <taxon>Oscillatoriophycideae</taxon>
        <taxon>Oscillatoriales</taxon>
        <taxon>Oscillatoriaceae</taxon>
        <taxon>Phormidium</taxon>
        <taxon>Phormidium yuhuli</taxon>
    </lineage>
</organism>
<dbReference type="RefSeq" id="WP_252661268.1">
    <property type="nucleotide sequence ID" value="NZ_CP098611.1"/>
</dbReference>
<dbReference type="Pfam" id="PF11103">
    <property type="entry name" value="DUF2887"/>
    <property type="match status" value="1"/>
</dbReference>
<dbReference type="InterPro" id="IPR022573">
    <property type="entry name" value="DUF2887"/>
</dbReference>
<reference evidence="2" key="1">
    <citation type="submission" date="2022-06" db="EMBL/GenBank/DDBJ databases">
        <title>Genome sequence of Phormidium yuhuli AB48 isolated from an industrial photobioreactor environment.</title>
        <authorList>
            <person name="Qiu Y."/>
            <person name="Noonan A.J.C."/>
            <person name="Dofher K."/>
            <person name="Koch M."/>
            <person name="Kieft B."/>
            <person name="Lin X."/>
            <person name="Ziels R.M."/>
            <person name="Hallam S.J."/>
        </authorList>
    </citation>
    <scope>NUCLEOTIDE SEQUENCE</scope>
    <source>
        <strain evidence="2">AB48</strain>
    </source>
</reference>
<evidence type="ECO:0000313" key="2">
    <source>
        <dbReference type="EMBL" id="USR89918.1"/>
    </source>
</evidence>
<gene>
    <name evidence="2" type="ORF">NEA10_13755</name>
</gene>
<evidence type="ECO:0000313" key="3">
    <source>
        <dbReference type="Proteomes" id="UP001056708"/>
    </source>
</evidence>
<feature type="domain" description="DUF4351" evidence="1">
    <location>
        <begin position="217"/>
        <end position="272"/>
    </location>
</feature>
<proteinExistence type="predicted"/>
<sequence>MKTDKLFYRIFLLEPNLVAELIPGLPPDCRFDYFAPVLKERERRLDGLLMPLGDDPSLPLVFLEAQMQRDPGFYRRFFAQVFLYLEQYEVTRPWRGLLLFPRRTLNFGEEDPYRGVLATQVERFYLEDLIPLEELTPNLALLRLLVLSEEEAPEKARQLLAQGGTEREFERRLDLVESIMVSKFPNLSLEAIREMLDITQVRVQDTQFYKDVLQKTQGQVESDLVLRQLTRRCGELSEDQRQRVKDLSAPQREALVEALLEFGGMGDFEAWLAGLA</sequence>
<accession>A0ABY5ALW7</accession>
<dbReference type="PANTHER" id="PTHR35586">
    <property type="entry name" value="SLL1691 PROTEIN"/>
    <property type="match status" value="1"/>
</dbReference>
<dbReference type="Proteomes" id="UP001056708">
    <property type="component" value="Chromosome"/>
</dbReference>
<evidence type="ECO:0000259" key="1">
    <source>
        <dbReference type="Pfam" id="PF14261"/>
    </source>
</evidence>
<dbReference type="PANTHER" id="PTHR35586:SF2">
    <property type="entry name" value="SLL1542 PROTEIN"/>
    <property type="match status" value="1"/>
</dbReference>
<dbReference type="InterPro" id="IPR025587">
    <property type="entry name" value="DUF4351"/>
</dbReference>
<protein>
    <submittedName>
        <fullName evidence="2">DUF2887 domain-containing protein</fullName>
    </submittedName>
</protein>
<dbReference type="EMBL" id="CP098611">
    <property type="protein sequence ID" value="USR89918.1"/>
    <property type="molecule type" value="Genomic_DNA"/>
</dbReference>